<accession>A0A087M637</accession>
<dbReference type="Proteomes" id="UP000028981">
    <property type="component" value="Unassembled WGS sequence"/>
</dbReference>
<reference evidence="1 2" key="1">
    <citation type="submission" date="2014-08" db="EMBL/GenBank/DDBJ databases">
        <authorList>
            <person name="Hassan Y.I."/>
            <person name="Lepp D."/>
            <person name="Zhou T."/>
        </authorList>
    </citation>
    <scope>NUCLEOTIDE SEQUENCE [LARGE SCALE GENOMIC DNA]</scope>
    <source>
        <strain evidence="1 2">IFO13584</strain>
    </source>
</reference>
<gene>
    <name evidence="1" type="ORF">JP75_05195</name>
</gene>
<keyword evidence="2" id="KW-1185">Reference proteome</keyword>
<dbReference type="STRING" id="46914.JP75_05195"/>
<dbReference type="OrthoDB" id="9843727at2"/>
<sequence length="224" mass="25024">MPSAMFVPAVVKATCRNGTPPSRISHYGWFSSHKDGSMIPTKGTLAAPFLELVHMQPEIRRVDPEPEPILFWSGKGWERYRAMYGIVRKGRRGAVDRTVDVEVLTDLELARDKAKWKRIRQAYRQDNRTLLIFTNHAILSEPRLTNAMIVNTQAGSGLIPRADIEAVLTATQGSLTFTLNEVVAKGVLSYEQAYGAVLNMVASGEFSFATDRLFDGDTPVSRRR</sequence>
<dbReference type="RefSeq" id="WP_035080014.1">
    <property type="nucleotide sequence ID" value="NZ_JQGC01000003.1"/>
</dbReference>
<evidence type="ECO:0000313" key="2">
    <source>
        <dbReference type="Proteomes" id="UP000028981"/>
    </source>
</evidence>
<protein>
    <submittedName>
        <fullName evidence="1">Uncharacterized protein</fullName>
    </submittedName>
</protein>
<evidence type="ECO:0000313" key="1">
    <source>
        <dbReference type="EMBL" id="KFL32340.1"/>
    </source>
</evidence>
<dbReference type="AlphaFoldDB" id="A0A087M637"/>
<dbReference type="EMBL" id="JQGC01000003">
    <property type="protein sequence ID" value="KFL32340.1"/>
    <property type="molecule type" value="Genomic_DNA"/>
</dbReference>
<organism evidence="1 2">
    <name type="scientific">Devosia riboflavina</name>
    <dbReference type="NCBI Taxonomy" id="46914"/>
    <lineage>
        <taxon>Bacteria</taxon>
        <taxon>Pseudomonadati</taxon>
        <taxon>Pseudomonadota</taxon>
        <taxon>Alphaproteobacteria</taxon>
        <taxon>Hyphomicrobiales</taxon>
        <taxon>Devosiaceae</taxon>
        <taxon>Devosia</taxon>
    </lineage>
</organism>
<name>A0A087M637_9HYPH</name>
<proteinExistence type="predicted"/>
<comment type="caution">
    <text evidence="1">The sequence shown here is derived from an EMBL/GenBank/DDBJ whole genome shotgun (WGS) entry which is preliminary data.</text>
</comment>